<evidence type="ECO:0000256" key="2">
    <source>
        <dbReference type="ARBA" id="ARBA00022729"/>
    </source>
</evidence>
<dbReference type="InterPro" id="IPR013320">
    <property type="entry name" value="ConA-like_dom_sf"/>
</dbReference>
<keyword evidence="10" id="KW-1185">Reference proteome</keyword>
<dbReference type="SUPFAM" id="SSF75005">
    <property type="entry name" value="Arabinanase/levansucrase/invertase"/>
    <property type="match status" value="1"/>
</dbReference>
<dbReference type="GO" id="GO:0004553">
    <property type="term" value="F:hydrolase activity, hydrolyzing O-glycosyl compounds"/>
    <property type="evidence" value="ECO:0007669"/>
    <property type="project" value="InterPro"/>
</dbReference>
<evidence type="ECO:0000256" key="1">
    <source>
        <dbReference type="ARBA" id="ARBA00009865"/>
    </source>
</evidence>
<dbReference type="SUPFAM" id="SSF49899">
    <property type="entry name" value="Concanavalin A-like lectins/glucanases"/>
    <property type="match status" value="1"/>
</dbReference>
<dbReference type="CDD" id="cd18617">
    <property type="entry name" value="GH43_XynB-like"/>
    <property type="match status" value="1"/>
</dbReference>
<keyword evidence="4 7" id="KW-0326">Glycosidase</keyword>
<dbReference type="GO" id="GO:0005975">
    <property type="term" value="P:carbohydrate metabolic process"/>
    <property type="evidence" value="ECO:0007669"/>
    <property type="project" value="InterPro"/>
</dbReference>
<dbReference type="PANTHER" id="PTHR42812:SF12">
    <property type="entry name" value="BETA-XYLOSIDASE-RELATED"/>
    <property type="match status" value="1"/>
</dbReference>
<comment type="caution">
    <text evidence="9">The sequence shown here is derived from an EMBL/GenBank/DDBJ whole genome shotgun (WGS) entry which is preliminary data.</text>
</comment>
<feature type="site" description="Important for catalytic activity, responsible for pKa modulation of the active site Glu and correct orientation of both the proton donor and substrate" evidence="6">
    <location>
        <position position="146"/>
    </location>
</feature>
<reference evidence="9" key="2">
    <citation type="submission" date="2020-02" db="EMBL/GenBank/DDBJ databases">
        <authorList>
            <person name="Gilchrist C.L.M."/>
            <person name="Chooi Y.-H."/>
        </authorList>
    </citation>
    <scope>NUCLEOTIDE SEQUENCE</scope>
    <source>
        <strain evidence="9">MST-FP2251</strain>
    </source>
</reference>
<feature type="active site" description="Proton acceptor" evidence="5">
    <location>
        <position position="16"/>
    </location>
</feature>
<keyword evidence="2" id="KW-0732">Signal</keyword>
<name>A0AAD4GRM6_ASPNN</name>
<feature type="active site" description="Proton donor" evidence="5">
    <location>
        <position position="204"/>
    </location>
</feature>
<dbReference type="InterPro" id="IPR041542">
    <property type="entry name" value="GH43_C2"/>
</dbReference>
<dbReference type="EMBL" id="VCAU01000073">
    <property type="protein sequence ID" value="KAF9886706.1"/>
    <property type="molecule type" value="Genomic_DNA"/>
</dbReference>
<keyword evidence="3 7" id="KW-0378">Hydrolase</keyword>
<proteinExistence type="inferred from homology"/>
<gene>
    <name evidence="9" type="ORF">FE257_011220</name>
</gene>
<evidence type="ECO:0000256" key="5">
    <source>
        <dbReference type="PIRSR" id="PIRSR606710-1"/>
    </source>
</evidence>
<organism evidence="9 10">
    <name type="scientific">Aspergillus nanangensis</name>
    <dbReference type="NCBI Taxonomy" id="2582783"/>
    <lineage>
        <taxon>Eukaryota</taxon>
        <taxon>Fungi</taxon>
        <taxon>Dikarya</taxon>
        <taxon>Ascomycota</taxon>
        <taxon>Pezizomycotina</taxon>
        <taxon>Eurotiomycetes</taxon>
        <taxon>Eurotiomycetidae</taxon>
        <taxon>Eurotiales</taxon>
        <taxon>Aspergillaceae</taxon>
        <taxon>Aspergillus</taxon>
        <taxon>Aspergillus subgen. Circumdati</taxon>
    </lineage>
</organism>
<evidence type="ECO:0000313" key="10">
    <source>
        <dbReference type="Proteomes" id="UP001194746"/>
    </source>
</evidence>
<dbReference type="Proteomes" id="UP001194746">
    <property type="component" value="Unassembled WGS sequence"/>
</dbReference>
<dbReference type="InterPro" id="IPR023296">
    <property type="entry name" value="Glyco_hydro_beta-prop_sf"/>
</dbReference>
<evidence type="ECO:0000256" key="4">
    <source>
        <dbReference type="ARBA" id="ARBA00023295"/>
    </source>
</evidence>
<evidence type="ECO:0000256" key="7">
    <source>
        <dbReference type="RuleBase" id="RU361187"/>
    </source>
</evidence>
<sequence>MTSSYQNPILPGFYPDPSCILVGDTFYLANSSFQFFPGIPIHKSKDLVNWKHIGNALCRPEQLRLDAATTKINNAAKGEIFTGGIYAPTLRHHNGIFYIVCTMLTGSTDMPPNVDFQPRNFIITAKDLEDPMSFSDPIYFDFYGIDPSLFFEDDGRVYVQGSWIHGYDKNPATVIRQAEIDLETGQLLSEARDIWSGFSGKVPEGPHIYKKDGYYYLLAAEGGTHRRHMITMSRSKDIWGPYESSSNNPVLTTAGPEACVQCVGHGDLFQDLAGSWWVVMLARREYVNHTSFPLGRETFMAPVEWPEGEFPSCASVEILQALDRPMEQKETLSGQPVPVTLSSLSTLYLRSPDLSNYSAVGETISLKPTDTTLAAQAGAVTFVGQRQVSLDSIASVSLVLDGLWSGGSISGLTIYKDPFRYVAFEYTSSTSQLSLKLQAAGEPLTTIQSCYIENASSLQLSIRSSTEAYIFQYSQTDRKTGPTEMNTMGEVQSSLLSGDDFTGTVYAIYASGRGGPVRFRQFNLQQ</sequence>
<comment type="similarity">
    <text evidence="1 7">Belongs to the glycosyl hydrolase 43 family.</text>
</comment>
<evidence type="ECO:0000259" key="8">
    <source>
        <dbReference type="Pfam" id="PF17851"/>
    </source>
</evidence>
<dbReference type="PANTHER" id="PTHR42812">
    <property type="entry name" value="BETA-XYLOSIDASE"/>
    <property type="match status" value="1"/>
</dbReference>
<evidence type="ECO:0000313" key="9">
    <source>
        <dbReference type="EMBL" id="KAF9886706.1"/>
    </source>
</evidence>
<dbReference type="InterPro" id="IPR006710">
    <property type="entry name" value="Glyco_hydro_43"/>
</dbReference>
<feature type="domain" description="Beta-xylosidase C-terminal Concanavalin A-like" evidence="8">
    <location>
        <begin position="349"/>
        <end position="522"/>
    </location>
</feature>
<reference evidence="9" key="1">
    <citation type="journal article" date="2019" name="Beilstein J. Org. Chem.">
        <title>Nanangenines: drimane sesquiterpenoids as the dominant metabolite cohort of a novel Australian fungus, Aspergillus nanangensis.</title>
        <authorList>
            <person name="Lacey H.J."/>
            <person name="Gilchrist C.L.M."/>
            <person name="Crombie A."/>
            <person name="Kalaitzis J.A."/>
            <person name="Vuong D."/>
            <person name="Rutledge P.J."/>
            <person name="Turner P."/>
            <person name="Pitt J.I."/>
            <person name="Lacey E."/>
            <person name="Chooi Y.H."/>
            <person name="Piggott A.M."/>
        </authorList>
    </citation>
    <scope>NUCLEOTIDE SEQUENCE</scope>
    <source>
        <strain evidence="9">MST-FP2251</strain>
    </source>
</reference>
<dbReference type="AlphaFoldDB" id="A0AAD4GRM6"/>
<dbReference type="Gene3D" id="2.60.120.200">
    <property type="match status" value="1"/>
</dbReference>
<evidence type="ECO:0000256" key="3">
    <source>
        <dbReference type="ARBA" id="ARBA00022801"/>
    </source>
</evidence>
<dbReference type="InterPro" id="IPR051795">
    <property type="entry name" value="Glycosyl_Hydrlase_43"/>
</dbReference>
<evidence type="ECO:0000256" key="6">
    <source>
        <dbReference type="PIRSR" id="PIRSR606710-2"/>
    </source>
</evidence>
<accession>A0AAD4GRM6</accession>
<dbReference type="Pfam" id="PF04616">
    <property type="entry name" value="Glyco_hydro_43"/>
    <property type="match status" value="1"/>
</dbReference>
<protein>
    <recommendedName>
        <fullName evidence="8">Beta-xylosidase C-terminal Concanavalin A-like domain-containing protein</fullName>
    </recommendedName>
</protein>
<dbReference type="Pfam" id="PF17851">
    <property type="entry name" value="GH43_C2"/>
    <property type="match status" value="1"/>
</dbReference>
<dbReference type="Gene3D" id="2.115.10.20">
    <property type="entry name" value="Glycosyl hydrolase domain, family 43"/>
    <property type="match status" value="1"/>
</dbReference>